<reference evidence="1" key="1">
    <citation type="submission" date="2020-05" db="EMBL/GenBank/DDBJ databases">
        <authorList>
            <person name="Chiriac C."/>
            <person name="Salcher M."/>
            <person name="Ghai R."/>
            <person name="Kavagutti S V."/>
        </authorList>
    </citation>
    <scope>NUCLEOTIDE SEQUENCE</scope>
</reference>
<organism evidence="1">
    <name type="scientific">freshwater metagenome</name>
    <dbReference type="NCBI Taxonomy" id="449393"/>
    <lineage>
        <taxon>unclassified sequences</taxon>
        <taxon>metagenomes</taxon>
        <taxon>ecological metagenomes</taxon>
    </lineage>
</organism>
<sequence length="87" mass="9892">MELADLKRNWNEILDELERSNRIAWLVFFDARLVSLTGSVLTIDFLDRNKLAAGHDFESHISANQLAALQQAIRKILTVDLSIEVAK</sequence>
<evidence type="ECO:0000313" key="1">
    <source>
        <dbReference type="EMBL" id="CAB4578693.1"/>
    </source>
</evidence>
<protein>
    <submittedName>
        <fullName evidence="1">Unannotated protein</fullName>
    </submittedName>
</protein>
<proteinExistence type="predicted"/>
<name>A0A6J6EVK9_9ZZZZ</name>
<gene>
    <name evidence="1" type="ORF">UFOPK1726_00748</name>
</gene>
<accession>A0A6J6EVK9</accession>
<dbReference type="AlphaFoldDB" id="A0A6J6EVK9"/>
<dbReference type="EMBL" id="CAEZTT010000081">
    <property type="protein sequence ID" value="CAB4578693.1"/>
    <property type="molecule type" value="Genomic_DNA"/>
</dbReference>